<keyword evidence="3" id="KW-1185">Reference proteome</keyword>
<sequence>MTIAIAHALRTLREDSGISLRRVAKKAGISAAKLSGLETGDRRHDVTILAFLLGTIGVTAETMNRLVNLAKCADKPDFFDPAGSYEHILRSGFERLSKEVFEWSPTLFPRGLRSSNYSRAIQETSLPHPDTATAALVPAPARIWTDKSEPLFTFLIGETATSTANWPMDVICEQIEELATVSKLIRISVALVPTSFCPPGLVEPFTLYKNHRDTAFAVAVKHGQGTAFLTNEESVKDYAKIADWLRSGIREEPWP</sequence>
<dbReference type="SUPFAM" id="SSF47413">
    <property type="entry name" value="lambda repressor-like DNA-binding domains"/>
    <property type="match status" value="1"/>
</dbReference>
<dbReference type="Gene3D" id="1.10.260.40">
    <property type="entry name" value="lambda repressor-like DNA-binding domains"/>
    <property type="match status" value="1"/>
</dbReference>
<protein>
    <submittedName>
        <fullName evidence="2">Scr1 family TA system antitoxin-like transcriptional regulator</fullName>
    </submittedName>
</protein>
<feature type="domain" description="HTH cro/C1-type" evidence="1">
    <location>
        <begin position="9"/>
        <end position="63"/>
    </location>
</feature>
<name>A0ABY8XDD6_9PSEU</name>
<evidence type="ECO:0000313" key="2">
    <source>
        <dbReference type="EMBL" id="WIV52893.1"/>
    </source>
</evidence>
<reference evidence="2 3" key="1">
    <citation type="submission" date="2023-06" db="EMBL/GenBank/DDBJ databases">
        <authorList>
            <person name="Oyuntsetseg B."/>
            <person name="Kim S.B."/>
        </authorList>
    </citation>
    <scope>NUCLEOTIDE SEQUENCE [LARGE SCALE GENOMIC DNA]</scope>
    <source>
        <strain evidence="2 3">2-2</strain>
    </source>
</reference>
<dbReference type="PROSITE" id="PS50943">
    <property type="entry name" value="HTH_CROC1"/>
    <property type="match status" value="1"/>
</dbReference>
<dbReference type="Pfam" id="PF13560">
    <property type="entry name" value="HTH_31"/>
    <property type="match status" value="1"/>
</dbReference>
<proteinExistence type="predicted"/>
<dbReference type="InterPro" id="IPR010982">
    <property type="entry name" value="Lambda_DNA-bd_dom_sf"/>
</dbReference>
<dbReference type="EMBL" id="CP127173">
    <property type="protein sequence ID" value="WIV52893.1"/>
    <property type="molecule type" value="Genomic_DNA"/>
</dbReference>
<evidence type="ECO:0000259" key="1">
    <source>
        <dbReference type="PROSITE" id="PS50943"/>
    </source>
</evidence>
<dbReference type="SMART" id="SM00530">
    <property type="entry name" value="HTH_XRE"/>
    <property type="match status" value="1"/>
</dbReference>
<dbReference type="RefSeq" id="WP_285449295.1">
    <property type="nucleotide sequence ID" value="NZ_CP127173.1"/>
</dbReference>
<gene>
    <name evidence="2" type="ORF">QP939_28530</name>
</gene>
<accession>A0ABY8XDD6</accession>
<dbReference type="InterPro" id="IPR043917">
    <property type="entry name" value="DUF5753"/>
</dbReference>
<organism evidence="2 3">
    <name type="scientific">Amycolatopsis nalaikhensis</name>
    <dbReference type="NCBI Taxonomy" id="715472"/>
    <lineage>
        <taxon>Bacteria</taxon>
        <taxon>Bacillati</taxon>
        <taxon>Actinomycetota</taxon>
        <taxon>Actinomycetes</taxon>
        <taxon>Pseudonocardiales</taxon>
        <taxon>Pseudonocardiaceae</taxon>
        <taxon>Amycolatopsis</taxon>
    </lineage>
</organism>
<dbReference type="Pfam" id="PF19054">
    <property type="entry name" value="DUF5753"/>
    <property type="match status" value="1"/>
</dbReference>
<dbReference type="CDD" id="cd00093">
    <property type="entry name" value="HTH_XRE"/>
    <property type="match status" value="1"/>
</dbReference>
<evidence type="ECO:0000313" key="3">
    <source>
        <dbReference type="Proteomes" id="UP001227101"/>
    </source>
</evidence>
<dbReference type="InterPro" id="IPR001387">
    <property type="entry name" value="Cro/C1-type_HTH"/>
</dbReference>
<dbReference type="Proteomes" id="UP001227101">
    <property type="component" value="Chromosome"/>
</dbReference>